<keyword evidence="11 12" id="KW-0472">Membrane</keyword>
<feature type="transmembrane region" description="Helical" evidence="12">
    <location>
        <begin position="12"/>
        <end position="41"/>
    </location>
</feature>
<dbReference type="Proteomes" id="UP000078162">
    <property type="component" value="Chromosome"/>
</dbReference>
<evidence type="ECO:0000256" key="1">
    <source>
        <dbReference type="ARBA" id="ARBA00004651"/>
    </source>
</evidence>
<evidence type="ECO:0000256" key="10">
    <source>
        <dbReference type="ARBA" id="ARBA00023004"/>
    </source>
</evidence>
<dbReference type="KEGG" id="csaz:Cs308_0718"/>
<gene>
    <name evidence="13" type="ORF">Cs308_0718</name>
</gene>
<dbReference type="Pfam" id="PF02322">
    <property type="entry name" value="Cyt_bd_oxida_II"/>
    <property type="match status" value="1"/>
</dbReference>
<dbReference type="STRING" id="1806891.Cs308_0718"/>
<feature type="transmembrane region" description="Helical" evidence="12">
    <location>
        <begin position="236"/>
        <end position="255"/>
    </location>
</feature>
<feature type="transmembrane region" description="Helical" evidence="12">
    <location>
        <begin position="86"/>
        <end position="107"/>
    </location>
</feature>
<feature type="transmembrane region" description="Helical" evidence="12">
    <location>
        <begin position="311"/>
        <end position="331"/>
    </location>
</feature>
<feature type="transmembrane region" description="Helical" evidence="12">
    <location>
        <begin position="166"/>
        <end position="190"/>
    </location>
</feature>
<dbReference type="PIRSF" id="PIRSF000267">
    <property type="entry name" value="Cyt_oxidse_sub2"/>
    <property type="match status" value="1"/>
</dbReference>
<dbReference type="AlphaFoldDB" id="A0A1A9HV70"/>
<dbReference type="GO" id="GO:0016682">
    <property type="term" value="F:oxidoreductase activity, acting on diphenols and related substances as donors, oxygen as acceptor"/>
    <property type="evidence" value="ECO:0007669"/>
    <property type="project" value="TreeGrafter"/>
</dbReference>
<evidence type="ECO:0000313" key="13">
    <source>
        <dbReference type="EMBL" id="ANH78888.1"/>
    </source>
</evidence>
<dbReference type="GO" id="GO:0005886">
    <property type="term" value="C:plasma membrane"/>
    <property type="evidence" value="ECO:0007669"/>
    <property type="project" value="UniProtKB-SubCell"/>
</dbReference>
<keyword evidence="14" id="KW-1185">Reference proteome</keyword>
<feature type="transmembrane region" description="Helical" evidence="12">
    <location>
        <begin position="202"/>
        <end position="224"/>
    </location>
</feature>
<feature type="transmembrane region" description="Helical" evidence="12">
    <location>
        <begin position="267"/>
        <end position="291"/>
    </location>
</feature>
<dbReference type="PANTHER" id="PTHR43141">
    <property type="entry name" value="CYTOCHROME BD2 SUBUNIT II"/>
    <property type="match status" value="1"/>
</dbReference>
<keyword evidence="8" id="KW-0249">Electron transport</keyword>
<evidence type="ECO:0000256" key="6">
    <source>
        <dbReference type="ARBA" id="ARBA00022692"/>
    </source>
</evidence>
<dbReference type="EMBL" id="CP014639">
    <property type="protein sequence ID" value="ANH78888.1"/>
    <property type="molecule type" value="Genomic_DNA"/>
</dbReference>
<keyword evidence="4" id="KW-1003">Cell membrane</keyword>
<dbReference type="GO" id="GO:0046872">
    <property type="term" value="F:metal ion binding"/>
    <property type="evidence" value="ECO:0007669"/>
    <property type="project" value="UniProtKB-KW"/>
</dbReference>
<dbReference type="InterPro" id="IPR003317">
    <property type="entry name" value="Cyt-d_oxidase_su2"/>
</dbReference>
<dbReference type="RefSeq" id="WP_066482620.1">
    <property type="nucleotide sequence ID" value="NZ_CP014639.1"/>
</dbReference>
<dbReference type="OrthoDB" id="9776710at2"/>
<keyword evidence="5" id="KW-0349">Heme</keyword>
<evidence type="ECO:0000256" key="7">
    <source>
        <dbReference type="ARBA" id="ARBA00022723"/>
    </source>
</evidence>
<name>A0A1A9HV70_9CHLA</name>
<evidence type="ECO:0000313" key="14">
    <source>
        <dbReference type="Proteomes" id="UP000078162"/>
    </source>
</evidence>
<dbReference type="PATRIC" id="fig|1806891.3.peg.710"/>
<comment type="similarity">
    <text evidence="2">Belongs to the cytochrome ubiquinol oxidase subunit 2 family.</text>
</comment>
<evidence type="ECO:0000256" key="2">
    <source>
        <dbReference type="ARBA" id="ARBA00007543"/>
    </source>
</evidence>
<dbReference type="GO" id="GO:0019646">
    <property type="term" value="P:aerobic electron transport chain"/>
    <property type="evidence" value="ECO:0007669"/>
    <property type="project" value="TreeGrafter"/>
</dbReference>
<sequence length="344" mass="38275">MELSLTAILPIVWYVILGAAVFAYALGDGFDLGLGIIYPMAKDNTERRILLNSIGPVWDGNEVWLIIIVGGLFAGFPRAYANLLSIFYMPIWTLVLMYICRGCALEFRSKSESSSWQTVWDVVFVVSGMAIGLFLGTLVGNIILGLPLSPETPYSSLSWLLFFRPYAVLCGSLVVSAFAIHGACFALMKTSGPLQKRIANRFSHVLSVFLVFYLFILFVSVTTIHKRFDAFPTNPLLILSIVLIFSCCVAARTSVSRKRYGYAFIYSALNLLMLILSAVILTFPNLLLSTINPEYSYTIYNSVVEVKTLKSLLLIVLIGLPLASAYSIYVYRVFRGKTDFPSIY</sequence>
<keyword evidence="7" id="KW-0479">Metal-binding</keyword>
<keyword evidence="10" id="KW-0408">Iron</keyword>
<dbReference type="GO" id="GO:0070069">
    <property type="term" value="C:cytochrome complex"/>
    <property type="evidence" value="ECO:0007669"/>
    <property type="project" value="TreeGrafter"/>
</dbReference>
<evidence type="ECO:0000256" key="5">
    <source>
        <dbReference type="ARBA" id="ARBA00022617"/>
    </source>
</evidence>
<protein>
    <submittedName>
        <fullName evidence="13">Cytochrome d ubiquinol oxidase subunit II</fullName>
    </submittedName>
</protein>
<evidence type="ECO:0000256" key="3">
    <source>
        <dbReference type="ARBA" id="ARBA00022448"/>
    </source>
</evidence>
<keyword evidence="9 12" id="KW-1133">Transmembrane helix</keyword>
<keyword evidence="3" id="KW-0813">Transport</keyword>
<organism evidence="13 14">
    <name type="scientific">Candidatus Chlamydia sanziniae</name>
    <dbReference type="NCBI Taxonomy" id="1806891"/>
    <lineage>
        <taxon>Bacteria</taxon>
        <taxon>Pseudomonadati</taxon>
        <taxon>Chlamydiota</taxon>
        <taxon>Chlamydiia</taxon>
        <taxon>Chlamydiales</taxon>
        <taxon>Chlamydiaceae</taxon>
        <taxon>Chlamydia/Chlamydophila group</taxon>
        <taxon>Chlamydia</taxon>
    </lineage>
</organism>
<dbReference type="PANTHER" id="PTHR43141:SF5">
    <property type="entry name" value="CYTOCHROME BD-I UBIQUINOL OXIDASE SUBUNIT 2"/>
    <property type="match status" value="1"/>
</dbReference>
<comment type="subcellular location">
    <subcellularLocation>
        <location evidence="1">Cell membrane</location>
        <topology evidence="1">Multi-pass membrane protein</topology>
    </subcellularLocation>
</comment>
<keyword evidence="6 12" id="KW-0812">Transmembrane</keyword>
<evidence type="ECO:0000256" key="4">
    <source>
        <dbReference type="ARBA" id="ARBA00022475"/>
    </source>
</evidence>
<evidence type="ECO:0000256" key="8">
    <source>
        <dbReference type="ARBA" id="ARBA00022982"/>
    </source>
</evidence>
<proteinExistence type="inferred from homology"/>
<accession>A0A1A9HV70</accession>
<dbReference type="NCBIfam" id="TIGR00203">
    <property type="entry name" value="cydB"/>
    <property type="match status" value="1"/>
</dbReference>
<reference evidence="13 14" key="1">
    <citation type="submission" date="2016-03" db="EMBL/GenBank/DDBJ databases">
        <title>Culture-independent genomics supports pathogen discovery for uncultivable bacteria within the genus Chlamydia.</title>
        <authorList>
            <person name="Taylor-Brown A."/>
            <person name="Bachmann N.L."/>
            <person name="Borel N."/>
            <person name="Polkinghorne A."/>
        </authorList>
    </citation>
    <scope>NUCLEOTIDE SEQUENCE [LARGE SCALE GENOMIC DNA]</scope>
    <source>
        <strain evidence="13 14">2742-308</strain>
    </source>
</reference>
<evidence type="ECO:0000256" key="11">
    <source>
        <dbReference type="ARBA" id="ARBA00023136"/>
    </source>
</evidence>
<feature type="transmembrane region" description="Helical" evidence="12">
    <location>
        <begin position="119"/>
        <end position="146"/>
    </location>
</feature>
<evidence type="ECO:0000256" key="12">
    <source>
        <dbReference type="SAM" id="Phobius"/>
    </source>
</evidence>
<dbReference type="GO" id="GO:0009055">
    <property type="term" value="F:electron transfer activity"/>
    <property type="evidence" value="ECO:0007669"/>
    <property type="project" value="TreeGrafter"/>
</dbReference>
<evidence type="ECO:0000256" key="9">
    <source>
        <dbReference type="ARBA" id="ARBA00022989"/>
    </source>
</evidence>